<dbReference type="Gene3D" id="3.20.20.70">
    <property type="entry name" value="Aldolase class I"/>
    <property type="match status" value="1"/>
</dbReference>
<dbReference type="GO" id="GO:0006552">
    <property type="term" value="P:L-leucine catabolic process"/>
    <property type="evidence" value="ECO:0007669"/>
    <property type="project" value="TreeGrafter"/>
</dbReference>
<dbReference type="GO" id="GO:0046951">
    <property type="term" value="P:ketone body biosynthetic process"/>
    <property type="evidence" value="ECO:0007669"/>
    <property type="project" value="TreeGrafter"/>
</dbReference>
<dbReference type="PANTHER" id="PTHR42738">
    <property type="entry name" value="HYDROXYMETHYLGLUTARYL-COA LYASE"/>
    <property type="match status" value="1"/>
</dbReference>
<dbReference type="Pfam" id="PF00682">
    <property type="entry name" value="HMGL-like"/>
    <property type="match status" value="1"/>
</dbReference>
<organism evidence="5">
    <name type="scientific">uncultured Solirubrobacteraceae bacterium</name>
    <dbReference type="NCBI Taxonomy" id="1162706"/>
    <lineage>
        <taxon>Bacteria</taxon>
        <taxon>Bacillati</taxon>
        <taxon>Actinomycetota</taxon>
        <taxon>Thermoleophilia</taxon>
        <taxon>Solirubrobacterales</taxon>
        <taxon>Solirubrobacteraceae</taxon>
        <taxon>environmental samples</taxon>
    </lineage>
</organism>
<dbReference type="InterPro" id="IPR043594">
    <property type="entry name" value="HMGL"/>
</dbReference>
<dbReference type="GO" id="GO:0004419">
    <property type="term" value="F:hydroxymethylglutaryl-CoA lyase activity"/>
    <property type="evidence" value="ECO:0007669"/>
    <property type="project" value="TreeGrafter"/>
</dbReference>
<dbReference type="CDD" id="cd07938">
    <property type="entry name" value="DRE_TIM_HMGL"/>
    <property type="match status" value="1"/>
</dbReference>
<keyword evidence="2" id="KW-0479">Metal-binding</keyword>
<evidence type="ECO:0000313" key="5">
    <source>
        <dbReference type="EMBL" id="CAA9517305.1"/>
    </source>
</evidence>
<evidence type="ECO:0000259" key="4">
    <source>
        <dbReference type="PROSITE" id="PS50991"/>
    </source>
</evidence>
<reference evidence="5" key="1">
    <citation type="submission" date="2020-02" db="EMBL/GenBank/DDBJ databases">
        <authorList>
            <person name="Meier V. D."/>
        </authorList>
    </citation>
    <scope>NUCLEOTIDE SEQUENCE</scope>
    <source>
        <strain evidence="5">AVDCRST_MAG85</strain>
    </source>
</reference>
<dbReference type="GO" id="GO:0046872">
    <property type="term" value="F:metal ion binding"/>
    <property type="evidence" value="ECO:0007669"/>
    <property type="project" value="UniProtKB-KW"/>
</dbReference>
<proteinExistence type="inferred from homology"/>
<dbReference type="PANTHER" id="PTHR42738:SF7">
    <property type="entry name" value="HYDROXYMETHYLGLUTARYL-COA LYASE"/>
    <property type="match status" value="1"/>
</dbReference>
<comment type="similarity">
    <text evidence="1">Belongs to the HMG-CoA lyase family.</text>
</comment>
<feature type="domain" description="Pyruvate carboxyltransferase" evidence="4">
    <location>
        <begin position="8"/>
        <end position="278"/>
    </location>
</feature>
<keyword evidence="5" id="KW-0670">Pyruvate</keyword>
<sequence>MSDLPQSVRIREVGPRDGFQNEPEVIATDDKIALVDGLARTGVKRLEVTSFVRADVIPQLADGPEVLDRMDVPDDVAVTVLIPNEKGLDNALRQRERFSEVNCFLSASETHNRKNVNRSIEESLSGLERVIGRARDEGLRAEGVISVAFGCPYEGAVPRERVWDIARRLRDAGAEEIAFGDTTGMANPLQVRSYFGEAREALGPDVELTAHFHNTRGQGLANVLAALEGGCSSFESSFGELGGCPVPKGATGNIATEDLVSMLHEMGIETGIDLDAVVAMARRAQEVLGRPLGSHTLVAGPVDWHA</sequence>
<name>A0A6J4T9Z4_9ACTN</name>
<evidence type="ECO:0000256" key="3">
    <source>
        <dbReference type="ARBA" id="ARBA00023239"/>
    </source>
</evidence>
<dbReference type="PROSITE" id="PS50991">
    <property type="entry name" value="PYR_CT"/>
    <property type="match status" value="1"/>
</dbReference>
<keyword evidence="3" id="KW-0456">Lyase</keyword>
<accession>A0A6J4T9Z4</accession>
<dbReference type="AlphaFoldDB" id="A0A6J4T9Z4"/>
<evidence type="ECO:0000256" key="2">
    <source>
        <dbReference type="ARBA" id="ARBA00022723"/>
    </source>
</evidence>
<dbReference type="SUPFAM" id="SSF51569">
    <property type="entry name" value="Aldolase"/>
    <property type="match status" value="1"/>
</dbReference>
<dbReference type="FunFam" id="3.20.20.70:FF:000071">
    <property type="entry name" value="Hydroxymethylglutaryl-CoA lyase"/>
    <property type="match status" value="1"/>
</dbReference>
<protein>
    <submittedName>
        <fullName evidence="5">Pyruvate:Oxaloacetate transcarboxylase domain protein</fullName>
    </submittedName>
</protein>
<evidence type="ECO:0000256" key="1">
    <source>
        <dbReference type="ARBA" id="ARBA00009405"/>
    </source>
</evidence>
<dbReference type="EMBL" id="CADCVT010000293">
    <property type="protein sequence ID" value="CAA9517305.1"/>
    <property type="molecule type" value="Genomic_DNA"/>
</dbReference>
<gene>
    <name evidence="5" type="ORF">AVDCRST_MAG85-2692</name>
</gene>
<dbReference type="InterPro" id="IPR013785">
    <property type="entry name" value="Aldolase_TIM"/>
</dbReference>
<dbReference type="NCBIfam" id="NF004283">
    <property type="entry name" value="PRK05692.1"/>
    <property type="match status" value="1"/>
</dbReference>
<dbReference type="InterPro" id="IPR000891">
    <property type="entry name" value="PYR_CT"/>
</dbReference>